<sequence length="120" mass="14132">MYKRAFMYSSSAPITLDESDYEPGYKEDDSKHKLTDIEYKDIEKESDVIKTHPGNKVSYCVCCRGKTFLNNDSIVKHLKSKNHIKNVKKNEKNKEKVKKINEEFLKRMKEVDNKSYNTMT</sequence>
<gene>
    <name evidence="1" type="ORF">MACK_004037</name>
</gene>
<dbReference type="Gene3D" id="3.30.160.60">
    <property type="entry name" value="Classic Zinc Finger"/>
    <property type="match status" value="1"/>
</dbReference>
<accession>A0A976SJU0</accession>
<name>A0A976SJU0_THEOR</name>
<dbReference type="EMBL" id="CP056072">
    <property type="protein sequence ID" value="UVC50167.1"/>
    <property type="molecule type" value="Genomic_DNA"/>
</dbReference>
<evidence type="ECO:0000313" key="2">
    <source>
        <dbReference type="Proteomes" id="UP000244811"/>
    </source>
</evidence>
<dbReference type="Proteomes" id="UP000244811">
    <property type="component" value="Chromosome 4"/>
</dbReference>
<organism evidence="1 2">
    <name type="scientific">Theileria orientalis</name>
    <dbReference type="NCBI Taxonomy" id="68886"/>
    <lineage>
        <taxon>Eukaryota</taxon>
        <taxon>Sar</taxon>
        <taxon>Alveolata</taxon>
        <taxon>Apicomplexa</taxon>
        <taxon>Aconoidasida</taxon>
        <taxon>Piroplasmida</taxon>
        <taxon>Theileriidae</taxon>
        <taxon>Theileria</taxon>
    </lineage>
</organism>
<reference evidence="1" key="1">
    <citation type="submission" date="2022-07" db="EMBL/GenBank/DDBJ databases">
        <title>Evaluation of T. orientalis genome assembly methods using nanopore sequencing and analysis of variation between genomes.</title>
        <authorList>
            <person name="Yam J."/>
            <person name="Micallef M.L."/>
            <person name="Liu M."/>
            <person name="Djordjevic S.P."/>
            <person name="Bogema D.R."/>
            <person name="Jenkins C."/>
        </authorList>
    </citation>
    <scope>NUCLEOTIDE SEQUENCE</scope>
    <source>
        <strain evidence="1">Goon Nure</strain>
    </source>
</reference>
<protein>
    <submittedName>
        <fullName evidence="1">Uncharacterized protein</fullName>
    </submittedName>
</protein>
<evidence type="ECO:0000313" key="1">
    <source>
        <dbReference type="EMBL" id="UVC50167.1"/>
    </source>
</evidence>
<dbReference type="AlphaFoldDB" id="A0A976SJU0"/>
<proteinExistence type="predicted"/>